<dbReference type="GO" id="GO:0019251">
    <property type="term" value="P:anaerobic cobalamin biosynthetic process"/>
    <property type="evidence" value="ECO:0007669"/>
    <property type="project" value="UniProtKB-UniRule"/>
</dbReference>
<protein>
    <recommendedName>
        <fullName evidence="5">Cobalt-precorrin-5B C(1)-methyltransferase</fullName>
        <ecNumber evidence="5">2.1.1.195</ecNumber>
    </recommendedName>
    <alternativeName>
        <fullName evidence="5">Cobalt-precorrin-6A synthase</fullName>
    </alternativeName>
</protein>
<dbReference type="PIRSF" id="PIRSF026782">
    <property type="entry name" value="CbiD"/>
    <property type="match status" value="1"/>
</dbReference>
<dbReference type="PANTHER" id="PTHR35863:SF1">
    <property type="entry name" value="COBALT-PRECORRIN-5B C(1)-METHYLTRANSFERASE"/>
    <property type="match status" value="1"/>
</dbReference>
<dbReference type="EMBL" id="JAPIVE010000001">
    <property type="protein sequence ID" value="MCX2523188.1"/>
    <property type="molecule type" value="Genomic_DNA"/>
</dbReference>
<organism evidence="6 7">
    <name type="scientific">Larsenimonas rhizosphaerae</name>
    <dbReference type="NCBI Taxonomy" id="2944682"/>
    <lineage>
        <taxon>Bacteria</taxon>
        <taxon>Pseudomonadati</taxon>
        <taxon>Pseudomonadota</taxon>
        <taxon>Gammaproteobacteria</taxon>
        <taxon>Oceanospirillales</taxon>
        <taxon>Halomonadaceae</taxon>
        <taxon>Larsenimonas</taxon>
    </lineage>
</organism>
<dbReference type="AlphaFoldDB" id="A0AA41ZFZ0"/>
<evidence type="ECO:0000256" key="3">
    <source>
        <dbReference type="ARBA" id="ARBA00022679"/>
    </source>
</evidence>
<accession>A0AA41ZFZ0</accession>
<gene>
    <name evidence="5" type="primary">cbiD</name>
    <name evidence="6" type="ORF">OQ287_02950</name>
</gene>
<sequence length="370" mass="38961">MWPESDESARPLRSGLTTGSCATACALAAARFLLTGQRTEQCDIDLPSRRGQPGKRVSLPITALSCPRAGQARADTIKDAGDDPDVTHGATVFAVITCSPGPGVFFHAERGVGIVQRDGLPVPVGEPAINPVPRRMLEEHLTALASELNYRGGFHVGIGVEQGETLALKTMNPRLGITGGLSILGTTGIVRPFSCAAYIASIHQAIDVAHANHLSHIAATTGNMSERYARTALGLDDMALIEMGDFAGAVLKHLKRVPMARLSLVGGIGKISKLADGHLDLHSRASSINFEFMRACAEAAGASEAVQQAILAANTTGEALARASDIPLATMLCHRAWQQAHRRLPAGTVLDVTAVDRQGQPLARWPSEAS</sequence>
<dbReference type="Proteomes" id="UP001165678">
    <property type="component" value="Unassembled WGS sequence"/>
</dbReference>
<reference evidence="6" key="1">
    <citation type="submission" date="2022-11" db="EMBL/GenBank/DDBJ databases">
        <title>Larsenimonas rhizosphaerae sp. nov., isolated from a tidal mudflat.</title>
        <authorList>
            <person name="Lee S.D."/>
            <person name="Kim I.S."/>
        </authorList>
    </citation>
    <scope>NUCLEOTIDE SEQUENCE</scope>
    <source>
        <strain evidence="6">GH2-1</strain>
    </source>
</reference>
<keyword evidence="4 5" id="KW-0949">S-adenosyl-L-methionine</keyword>
<keyword evidence="7" id="KW-1185">Reference proteome</keyword>
<keyword evidence="1 5" id="KW-0169">Cobalamin biosynthesis</keyword>
<comment type="caution">
    <text evidence="6">The sequence shown here is derived from an EMBL/GenBank/DDBJ whole genome shotgun (WGS) entry which is preliminary data.</text>
</comment>
<dbReference type="EC" id="2.1.1.195" evidence="5"/>
<proteinExistence type="inferred from homology"/>
<dbReference type="NCBIfam" id="NF000849">
    <property type="entry name" value="PRK00075.1-1"/>
    <property type="match status" value="1"/>
</dbReference>
<dbReference type="InterPro" id="IPR002748">
    <property type="entry name" value="CbiD"/>
</dbReference>
<dbReference type="GO" id="GO:0008168">
    <property type="term" value="F:methyltransferase activity"/>
    <property type="evidence" value="ECO:0007669"/>
    <property type="project" value="UniProtKB-UniRule"/>
</dbReference>
<dbReference type="Pfam" id="PF01888">
    <property type="entry name" value="CbiD"/>
    <property type="match status" value="1"/>
</dbReference>
<dbReference type="SUPFAM" id="SSF111342">
    <property type="entry name" value="CbiD-like"/>
    <property type="match status" value="1"/>
</dbReference>
<comment type="similarity">
    <text evidence="5">Belongs to the CbiD family.</text>
</comment>
<dbReference type="PANTHER" id="PTHR35863">
    <property type="entry name" value="COBALT-PRECORRIN-5B C(1)-METHYLTRANSFERASE"/>
    <property type="match status" value="1"/>
</dbReference>
<dbReference type="NCBIfam" id="TIGR00312">
    <property type="entry name" value="cbiD"/>
    <property type="match status" value="1"/>
</dbReference>
<evidence type="ECO:0000256" key="5">
    <source>
        <dbReference type="HAMAP-Rule" id="MF_00787"/>
    </source>
</evidence>
<dbReference type="RefSeq" id="WP_265895528.1">
    <property type="nucleotide sequence ID" value="NZ_JAPIVE010000001.1"/>
</dbReference>
<comment type="pathway">
    <text evidence="5">Cofactor biosynthesis; adenosylcobalamin biosynthesis; cob(II)yrinate a,c-diamide from sirohydrochlorin (anaerobic route): step 6/10.</text>
</comment>
<evidence type="ECO:0000313" key="6">
    <source>
        <dbReference type="EMBL" id="MCX2523188.1"/>
    </source>
</evidence>
<dbReference type="GO" id="GO:0032259">
    <property type="term" value="P:methylation"/>
    <property type="evidence" value="ECO:0007669"/>
    <property type="project" value="UniProtKB-KW"/>
</dbReference>
<keyword evidence="2 5" id="KW-0489">Methyltransferase</keyword>
<name>A0AA41ZFZ0_9GAMM</name>
<evidence type="ECO:0000313" key="7">
    <source>
        <dbReference type="Proteomes" id="UP001165678"/>
    </source>
</evidence>
<comment type="function">
    <text evidence="5">Catalyzes the methylation of C-1 in cobalt-precorrin-5B to form cobalt-precorrin-6A.</text>
</comment>
<dbReference type="Gene3D" id="3.30.2110.10">
    <property type="entry name" value="CbiD-like"/>
    <property type="match status" value="1"/>
</dbReference>
<evidence type="ECO:0000256" key="2">
    <source>
        <dbReference type="ARBA" id="ARBA00022603"/>
    </source>
</evidence>
<evidence type="ECO:0000256" key="1">
    <source>
        <dbReference type="ARBA" id="ARBA00022573"/>
    </source>
</evidence>
<comment type="catalytic activity">
    <reaction evidence="5">
        <text>Co-precorrin-5B + S-adenosyl-L-methionine = Co-precorrin-6A + S-adenosyl-L-homocysteine</text>
        <dbReference type="Rhea" id="RHEA:26285"/>
        <dbReference type="ChEBI" id="CHEBI:57856"/>
        <dbReference type="ChEBI" id="CHEBI:59789"/>
        <dbReference type="ChEBI" id="CHEBI:60063"/>
        <dbReference type="ChEBI" id="CHEBI:60064"/>
        <dbReference type="EC" id="2.1.1.195"/>
    </reaction>
</comment>
<evidence type="ECO:0000256" key="4">
    <source>
        <dbReference type="ARBA" id="ARBA00022691"/>
    </source>
</evidence>
<dbReference type="InterPro" id="IPR036074">
    <property type="entry name" value="CbiD_sf"/>
</dbReference>
<keyword evidence="3 5" id="KW-0808">Transferase</keyword>
<dbReference type="HAMAP" id="MF_00787">
    <property type="entry name" value="CbiD"/>
    <property type="match status" value="1"/>
</dbReference>